<organism evidence="1">
    <name type="scientific">uncultured marine group II/III euryarchaeote KM3_115_D04</name>
    <dbReference type="NCBI Taxonomy" id="1457855"/>
    <lineage>
        <taxon>Archaea</taxon>
        <taxon>Methanobacteriati</taxon>
        <taxon>Methanobacteriota</taxon>
        <taxon>environmental samples</taxon>
    </lineage>
</organism>
<dbReference type="EMBL" id="KF900569">
    <property type="protein sequence ID" value="AIE99651.1"/>
    <property type="molecule type" value="Genomic_DNA"/>
</dbReference>
<dbReference type="InterPro" id="IPR029063">
    <property type="entry name" value="SAM-dependent_MTases_sf"/>
</dbReference>
<reference evidence="1" key="1">
    <citation type="journal article" date="2014" name="Genome Biol. Evol.">
        <title>Pangenome evidence for extensive interdomain horizontal transfer affecting lineage core and shell genes in uncultured planktonic thaumarchaeota and euryarchaeota.</title>
        <authorList>
            <person name="Deschamps P."/>
            <person name="Zivanovic Y."/>
            <person name="Moreira D."/>
            <person name="Rodriguez-Valera F."/>
            <person name="Lopez-Garcia P."/>
        </authorList>
    </citation>
    <scope>NUCLEOTIDE SEQUENCE</scope>
</reference>
<evidence type="ECO:0000313" key="1">
    <source>
        <dbReference type="EMBL" id="AIE99651.1"/>
    </source>
</evidence>
<dbReference type="AlphaFoldDB" id="A0A075GC90"/>
<protein>
    <submittedName>
        <fullName evidence="1">Glycosyl transferase</fullName>
    </submittedName>
</protein>
<accession>A0A075GC90</accession>
<sequence>MFERFKRAFLRFRYRNNPFPGSSEYWERRYATGGTSGDGSYGDLAEFKAKVINDFVNEKGIDDVMELGCGDGNQLSLLKIPRYLGLDISETAVEICENKFASDETKKFEIYSPSNYGGESLGVLALSLDILFHLVEDEIFHTYMNHLFQMASDWVIIYSSDSEEPFGDGTEHCRNRKFTTWVKDNSDEWELVEKIDNKYPTQSVADFYIYKKRV</sequence>
<name>A0A075GC90_9EURY</name>
<proteinExistence type="predicted"/>
<dbReference type="Gene3D" id="3.40.50.150">
    <property type="entry name" value="Vaccinia Virus protein VP39"/>
    <property type="match status" value="1"/>
</dbReference>
<dbReference type="SUPFAM" id="SSF53335">
    <property type="entry name" value="S-adenosyl-L-methionine-dependent methyltransferases"/>
    <property type="match status" value="1"/>
</dbReference>
<dbReference type="GO" id="GO:0016740">
    <property type="term" value="F:transferase activity"/>
    <property type="evidence" value="ECO:0007669"/>
    <property type="project" value="UniProtKB-KW"/>
</dbReference>
<keyword evidence="1" id="KW-0808">Transferase</keyword>